<name>A0A212JZ10_9BACT</name>
<dbReference type="RefSeq" id="WP_296942973.1">
    <property type="nucleotide sequence ID" value="NZ_LT599032.1"/>
</dbReference>
<dbReference type="Pfam" id="PF16225">
    <property type="entry name" value="DUF4884"/>
    <property type="match status" value="1"/>
</dbReference>
<evidence type="ECO:0000313" key="1">
    <source>
        <dbReference type="EMBL" id="SBW04495.1"/>
    </source>
</evidence>
<organism evidence="1">
    <name type="scientific">uncultured Dysgonomonas sp</name>
    <dbReference type="NCBI Taxonomy" id="206096"/>
    <lineage>
        <taxon>Bacteria</taxon>
        <taxon>Pseudomonadati</taxon>
        <taxon>Bacteroidota</taxon>
        <taxon>Bacteroidia</taxon>
        <taxon>Bacteroidales</taxon>
        <taxon>Dysgonomonadaceae</taxon>
        <taxon>Dysgonomonas</taxon>
        <taxon>environmental samples</taxon>
    </lineage>
</organism>
<reference evidence="1" key="1">
    <citation type="submission" date="2016-04" db="EMBL/GenBank/DDBJ databases">
        <authorList>
            <person name="Evans L.H."/>
            <person name="Alamgir A."/>
            <person name="Owens N."/>
            <person name="Weber N.D."/>
            <person name="Virtaneva K."/>
            <person name="Barbian K."/>
            <person name="Babar A."/>
            <person name="Rosenke K."/>
        </authorList>
    </citation>
    <scope>NUCLEOTIDE SEQUENCE</scope>
    <source>
        <strain evidence="1">86-1</strain>
    </source>
</reference>
<proteinExistence type="predicted"/>
<dbReference type="EMBL" id="FLUM01000003">
    <property type="protein sequence ID" value="SBW04495.1"/>
    <property type="molecule type" value="Genomic_DNA"/>
</dbReference>
<sequence>MKALFTLLLTSIVVINLSSCYSQRPVASRASDNNQTYKVEYLFEHEGCKVYRFYDRGNYVYFTNCTGDVTAISTDSTKTRVETIVKSNFLK</sequence>
<dbReference type="InterPro" id="IPR032618">
    <property type="entry name" value="DUF4884"/>
</dbReference>
<protein>
    <recommendedName>
        <fullName evidence="2">DUF4884 domain-containing protein</fullName>
    </recommendedName>
</protein>
<evidence type="ECO:0008006" key="2">
    <source>
        <dbReference type="Google" id="ProtNLM"/>
    </source>
</evidence>
<dbReference type="AlphaFoldDB" id="A0A212JZ10"/>
<accession>A0A212JZ10</accession>
<gene>
    <name evidence="1" type="ORF">KL86DYS1_30856</name>
</gene>